<sequence>MACTICADFKGLSFRQLVLWERPRATGTVVGGILTTAVFFGIFEYTLVTFLCRLLEVAFAAIGVLVYQKWIDVSVEDVKKHTRALISDVEPHVITVIEQLFRIITWEDTFFSLKVFLASFAVAFFGNVFSDLVFVLVATLLVFAVPVAYTNNKSLVDPQLHRASQLVNQYINAKKPKTA</sequence>
<dbReference type="EMBL" id="CYKH01001806">
    <property type="protein sequence ID" value="CUG90275.1"/>
    <property type="molecule type" value="Genomic_DNA"/>
</dbReference>
<keyword evidence="9" id="KW-1185">Reference proteome</keyword>
<dbReference type="AlphaFoldDB" id="A0A0S4JFE7"/>
<dbReference type="Pfam" id="PF02453">
    <property type="entry name" value="Reticulon"/>
    <property type="match status" value="1"/>
</dbReference>
<dbReference type="PROSITE" id="PS50845">
    <property type="entry name" value="RETICULON"/>
    <property type="match status" value="1"/>
</dbReference>
<keyword evidence="3 6" id="KW-0256">Endoplasmic reticulum</keyword>
<evidence type="ECO:0000259" key="7">
    <source>
        <dbReference type="PROSITE" id="PS50845"/>
    </source>
</evidence>
<comment type="subcellular location">
    <subcellularLocation>
        <location evidence="1 6">Endoplasmic reticulum membrane</location>
        <topology evidence="1 6">Multi-pass membrane protein</topology>
    </subcellularLocation>
</comment>
<organism evidence="8 9">
    <name type="scientific">Bodo saltans</name>
    <name type="common">Flagellated protozoan</name>
    <dbReference type="NCBI Taxonomy" id="75058"/>
    <lineage>
        <taxon>Eukaryota</taxon>
        <taxon>Discoba</taxon>
        <taxon>Euglenozoa</taxon>
        <taxon>Kinetoplastea</taxon>
        <taxon>Metakinetoplastina</taxon>
        <taxon>Eubodonida</taxon>
        <taxon>Bodonidae</taxon>
        <taxon>Bodo</taxon>
    </lineage>
</organism>
<feature type="transmembrane region" description="Helical" evidence="6">
    <location>
        <begin position="25"/>
        <end position="43"/>
    </location>
</feature>
<dbReference type="InterPro" id="IPR003388">
    <property type="entry name" value="Reticulon"/>
</dbReference>
<evidence type="ECO:0000313" key="9">
    <source>
        <dbReference type="Proteomes" id="UP000051952"/>
    </source>
</evidence>
<dbReference type="OrthoDB" id="567788at2759"/>
<keyword evidence="5 6" id="KW-0472">Membrane</keyword>
<keyword evidence="4 6" id="KW-1133">Transmembrane helix</keyword>
<reference evidence="9" key="1">
    <citation type="submission" date="2015-09" db="EMBL/GenBank/DDBJ databases">
        <authorList>
            <consortium name="Pathogen Informatics"/>
        </authorList>
    </citation>
    <scope>NUCLEOTIDE SEQUENCE [LARGE SCALE GENOMIC DNA]</scope>
    <source>
        <strain evidence="9">Lake Konstanz</strain>
    </source>
</reference>
<dbReference type="GO" id="GO:0005789">
    <property type="term" value="C:endoplasmic reticulum membrane"/>
    <property type="evidence" value="ECO:0007669"/>
    <property type="project" value="UniProtKB-SubCell"/>
</dbReference>
<evidence type="ECO:0000256" key="2">
    <source>
        <dbReference type="ARBA" id="ARBA00022692"/>
    </source>
</evidence>
<evidence type="ECO:0000256" key="5">
    <source>
        <dbReference type="ARBA" id="ARBA00023136"/>
    </source>
</evidence>
<proteinExistence type="predicted"/>
<protein>
    <recommendedName>
        <fullName evidence="6">Reticulon-like protein</fullName>
    </recommendedName>
</protein>
<evidence type="ECO:0000256" key="6">
    <source>
        <dbReference type="RuleBase" id="RU363132"/>
    </source>
</evidence>
<evidence type="ECO:0000256" key="4">
    <source>
        <dbReference type="ARBA" id="ARBA00022989"/>
    </source>
</evidence>
<accession>A0A0S4JFE7</accession>
<dbReference type="Proteomes" id="UP000051952">
    <property type="component" value="Unassembled WGS sequence"/>
</dbReference>
<dbReference type="OMA" id="TICADFK"/>
<feature type="transmembrane region" description="Helical" evidence="6">
    <location>
        <begin position="115"/>
        <end position="145"/>
    </location>
</feature>
<evidence type="ECO:0000256" key="1">
    <source>
        <dbReference type="ARBA" id="ARBA00004477"/>
    </source>
</evidence>
<evidence type="ECO:0000313" key="8">
    <source>
        <dbReference type="EMBL" id="CUG90275.1"/>
    </source>
</evidence>
<evidence type="ECO:0000256" key="3">
    <source>
        <dbReference type="ARBA" id="ARBA00022824"/>
    </source>
</evidence>
<feature type="domain" description="Reticulon" evidence="7">
    <location>
        <begin position="14"/>
        <end position="179"/>
    </location>
</feature>
<name>A0A0S4JFE7_BODSA</name>
<dbReference type="VEuPathDB" id="TriTrypDB:BSAL_25870"/>
<gene>
    <name evidence="8" type="ORF">BSAL_25870</name>
</gene>
<keyword evidence="2 6" id="KW-0812">Transmembrane</keyword>